<feature type="transmembrane region" description="Helical" evidence="5">
    <location>
        <begin position="264"/>
        <end position="284"/>
    </location>
</feature>
<accession>A0ABQ1UQJ2</accession>
<proteinExistence type="predicted"/>
<feature type="transmembrane region" description="Helical" evidence="5">
    <location>
        <begin position="340"/>
        <end position="360"/>
    </location>
</feature>
<evidence type="ECO:0000256" key="4">
    <source>
        <dbReference type="ARBA" id="ARBA00023136"/>
    </source>
</evidence>
<dbReference type="RefSeq" id="WP_188488979.1">
    <property type="nucleotide sequence ID" value="NZ_BMCS01000001.1"/>
</dbReference>
<feature type="transmembrane region" description="Helical" evidence="5">
    <location>
        <begin position="367"/>
        <end position="384"/>
    </location>
</feature>
<feature type="transmembrane region" description="Helical" evidence="5">
    <location>
        <begin position="123"/>
        <end position="140"/>
    </location>
</feature>
<comment type="caution">
    <text evidence="7">The sequence shown here is derived from an EMBL/GenBank/DDBJ whole genome shotgun (WGS) entry which is preliminary data.</text>
</comment>
<keyword evidence="8" id="KW-1185">Reference proteome</keyword>
<feature type="transmembrane region" description="Helical" evidence="5">
    <location>
        <begin position="194"/>
        <end position="218"/>
    </location>
</feature>
<evidence type="ECO:0000313" key="7">
    <source>
        <dbReference type="EMBL" id="GGF22959.1"/>
    </source>
</evidence>
<feature type="transmembrane region" description="Helical" evidence="5">
    <location>
        <begin position="70"/>
        <end position="91"/>
    </location>
</feature>
<evidence type="ECO:0000259" key="6">
    <source>
        <dbReference type="Pfam" id="PF04932"/>
    </source>
</evidence>
<evidence type="ECO:0000256" key="2">
    <source>
        <dbReference type="ARBA" id="ARBA00022692"/>
    </source>
</evidence>
<comment type="subcellular location">
    <subcellularLocation>
        <location evidence="1">Membrane</location>
        <topology evidence="1">Multi-pass membrane protein</topology>
    </subcellularLocation>
</comment>
<feature type="transmembrane region" description="Helical" evidence="5">
    <location>
        <begin position="238"/>
        <end position="257"/>
    </location>
</feature>
<dbReference type="Pfam" id="PF04932">
    <property type="entry name" value="Wzy_C"/>
    <property type="match status" value="1"/>
</dbReference>
<dbReference type="PANTHER" id="PTHR37422">
    <property type="entry name" value="TEICHURONIC ACID BIOSYNTHESIS PROTEIN TUAE"/>
    <property type="match status" value="1"/>
</dbReference>
<protein>
    <recommendedName>
        <fullName evidence="6">O-antigen ligase-related domain-containing protein</fullName>
    </recommendedName>
</protein>
<organism evidence="7 8">
    <name type="scientific">Williamsia phyllosphaerae</name>
    <dbReference type="NCBI Taxonomy" id="885042"/>
    <lineage>
        <taxon>Bacteria</taxon>
        <taxon>Bacillati</taxon>
        <taxon>Actinomycetota</taxon>
        <taxon>Actinomycetes</taxon>
        <taxon>Mycobacteriales</taxon>
        <taxon>Nocardiaceae</taxon>
        <taxon>Williamsia</taxon>
    </lineage>
</organism>
<dbReference type="InterPro" id="IPR051533">
    <property type="entry name" value="WaaL-like"/>
</dbReference>
<keyword evidence="4 5" id="KW-0472">Membrane</keyword>
<name>A0ABQ1UQJ2_9NOCA</name>
<evidence type="ECO:0000313" key="8">
    <source>
        <dbReference type="Proteomes" id="UP000632454"/>
    </source>
</evidence>
<feature type="domain" description="O-antigen ligase-related" evidence="6">
    <location>
        <begin position="232"/>
        <end position="352"/>
    </location>
</feature>
<dbReference type="EMBL" id="BMCS01000001">
    <property type="protein sequence ID" value="GGF22959.1"/>
    <property type="molecule type" value="Genomic_DNA"/>
</dbReference>
<keyword evidence="2 5" id="KW-0812">Transmembrane</keyword>
<sequence length="433" mass="45406">MSLALLLIGSTVLLALGWRRDDLRTLRGSADAVDVLWVLAIAAWPTVVTYLLAPLVFPGDAAAQVAGAQFPILQYAPAMIMSLVALGRAVVAGRMRIDPPALVLGALLLVGFASLVIDGSGQVVNLVVAGILVVGTFVRTREVGLALIACAARLALFVVVVSVTVAVFVAPAAATSDCRSDKCNIAQQVVSSPFAGNGNAAGLAAAILLPFVLVRLSWLRLLATSLGVAAYMEATASRTAMIGVAVAFVIAAGLILIRDARLRTVWATAVLVAAGAFSILPLYANYIDDDFSFRGQLWTAAKHLVVDNPLLGYGPTYWQTMGLSALFDANYSPHNGWLDIAVGMGLVGCVGIIAIVALQVLTTDNGVRAELIGYYAVILSISALESVYVPYYLGIVPAAAVLPLLMYHPVRRWPTVASTGVRTTAAEPQERIV</sequence>
<gene>
    <name evidence="7" type="ORF">GCM10007298_18620</name>
</gene>
<evidence type="ECO:0000256" key="3">
    <source>
        <dbReference type="ARBA" id="ARBA00022989"/>
    </source>
</evidence>
<dbReference type="Proteomes" id="UP000632454">
    <property type="component" value="Unassembled WGS sequence"/>
</dbReference>
<dbReference type="PANTHER" id="PTHR37422:SF13">
    <property type="entry name" value="LIPOPOLYSACCHARIDE BIOSYNTHESIS PROTEIN PA4999-RELATED"/>
    <property type="match status" value="1"/>
</dbReference>
<feature type="transmembrane region" description="Helical" evidence="5">
    <location>
        <begin position="35"/>
        <end position="58"/>
    </location>
</feature>
<evidence type="ECO:0000256" key="1">
    <source>
        <dbReference type="ARBA" id="ARBA00004141"/>
    </source>
</evidence>
<evidence type="ECO:0000256" key="5">
    <source>
        <dbReference type="SAM" id="Phobius"/>
    </source>
</evidence>
<feature type="transmembrane region" description="Helical" evidence="5">
    <location>
        <begin position="146"/>
        <end position="173"/>
    </location>
</feature>
<dbReference type="InterPro" id="IPR007016">
    <property type="entry name" value="O-antigen_ligase-rel_domated"/>
</dbReference>
<keyword evidence="3 5" id="KW-1133">Transmembrane helix</keyword>
<reference evidence="8" key="1">
    <citation type="journal article" date="2019" name="Int. J. Syst. Evol. Microbiol.">
        <title>The Global Catalogue of Microorganisms (GCM) 10K type strain sequencing project: providing services to taxonomists for standard genome sequencing and annotation.</title>
        <authorList>
            <consortium name="The Broad Institute Genomics Platform"/>
            <consortium name="The Broad Institute Genome Sequencing Center for Infectious Disease"/>
            <person name="Wu L."/>
            <person name="Ma J."/>
        </authorList>
    </citation>
    <scope>NUCLEOTIDE SEQUENCE [LARGE SCALE GENOMIC DNA]</scope>
    <source>
        <strain evidence="8">CCM 7855</strain>
    </source>
</reference>